<proteinExistence type="predicted"/>
<dbReference type="Ensembl" id="ENSCRFT00000021779.1">
    <property type="protein sequence ID" value="ENSCRFP00000021066.1"/>
    <property type="gene ID" value="ENSCRFG00000015653.1"/>
</dbReference>
<evidence type="ECO:0000313" key="3">
    <source>
        <dbReference type="Proteomes" id="UP000694396"/>
    </source>
</evidence>
<sequence length="98" mass="10969">SWFIKNPKSTLEKSQKSNVKSKHTSTTHKQIPLKPRAPCEPLSPRAPSGPNSPLIPLRPGLPFRPVMPLKPSMPGEPLEPLRKKGKRTVTSLRFQQTK</sequence>
<dbReference type="Proteomes" id="UP000694396">
    <property type="component" value="Unplaced"/>
</dbReference>
<accession>A0A8C3RI51</accession>
<reference evidence="2" key="2">
    <citation type="submission" date="2025-09" db="UniProtKB">
        <authorList>
            <consortium name="Ensembl"/>
        </authorList>
    </citation>
    <scope>IDENTIFICATION</scope>
</reference>
<name>A0A8C3RI51_9PASS</name>
<feature type="compositionally biased region" description="Polar residues" evidence="1">
    <location>
        <begin position="88"/>
        <end position="98"/>
    </location>
</feature>
<protein>
    <submittedName>
        <fullName evidence="2">Uncharacterized protein</fullName>
    </submittedName>
</protein>
<evidence type="ECO:0000313" key="2">
    <source>
        <dbReference type="Ensembl" id="ENSCRFP00000021066.1"/>
    </source>
</evidence>
<dbReference type="AlphaFoldDB" id="A0A8C3RI51"/>
<feature type="region of interest" description="Disordered" evidence="1">
    <location>
        <begin position="1"/>
        <end position="98"/>
    </location>
</feature>
<keyword evidence="3" id="KW-1185">Reference proteome</keyword>
<evidence type="ECO:0000256" key="1">
    <source>
        <dbReference type="SAM" id="MobiDB-lite"/>
    </source>
</evidence>
<reference evidence="2" key="1">
    <citation type="submission" date="2025-08" db="UniProtKB">
        <authorList>
            <consortium name="Ensembl"/>
        </authorList>
    </citation>
    <scope>IDENTIFICATION</scope>
</reference>
<organism evidence="2 3">
    <name type="scientific">Cyanoderma ruficeps</name>
    <name type="common">rufous-capped babbler</name>
    <dbReference type="NCBI Taxonomy" id="181631"/>
    <lineage>
        <taxon>Eukaryota</taxon>
        <taxon>Metazoa</taxon>
        <taxon>Chordata</taxon>
        <taxon>Craniata</taxon>
        <taxon>Vertebrata</taxon>
        <taxon>Euteleostomi</taxon>
        <taxon>Archelosauria</taxon>
        <taxon>Archosauria</taxon>
        <taxon>Dinosauria</taxon>
        <taxon>Saurischia</taxon>
        <taxon>Theropoda</taxon>
        <taxon>Coelurosauria</taxon>
        <taxon>Aves</taxon>
        <taxon>Neognathae</taxon>
        <taxon>Neoaves</taxon>
        <taxon>Telluraves</taxon>
        <taxon>Australaves</taxon>
        <taxon>Passeriformes</taxon>
        <taxon>Sylvioidea</taxon>
        <taxon>Timaliidae</taxon>
        <taxon>Cyanoderma</taxon>
    </lineage>
</organism>